<keyword evidence="2" id="KW-1185">Reference proteome</keyword>
<sequence>MQTTTLRCQKEYRTVKITTMSNYQDSQEENSQNDLFDQDITDTPLALPRAPTAAGCNNTTTNCDCCAKNTALLQEILKEVKQLQTGKTKVPSFSIENSAVERPLHEYLKLRFARNPYLADPDTELKSKLLTLRRKYAPEADVQEVLRHGLRFSARKMVDFRSQTKNKILSRSVKNEDVGALGINSLTKSIYGKFMKEESEDTCNLAVALRSFCHDKRQLRKQNGEPLGDFWKSFKSYLQDILDDSSEGKWRTIIEREEKRIERYRK</sequence>
<gene>
    <name evidence="1" type="ORF">MEDL_25711</name>
</gene>
<evidence type="ECO:0000313" key="2">
    <source>
        <dbReference type="Proteomes" id="UP000683360"/>
    </source>
</evidence>
<reference evidence="1" key="1">
    <citation type="submission" date="2021-03" db="EMBL/GenBank/DDBJ databases">
        <authorList>
            <person name="Bekaert M."/>
        </authorList>
    </citation>
    <scope>NUCLEOTIDE SEQUENCE</scope>
</reference>
<evidence type="ECO:0000313" key="1">
    <source>
        <dbReference type="EMBL" id="CAG2211678.1"/>
    </source>
</evidence>
<proteinExistence type="predicted"/>
<dbReference type="Proteomes" id="UP000683360">
    <property type="component" value="Unassembled WGS sequence"/>
</dbReference>
<accession>A0A8S3RU89</accession>
<dbReference type="EMBL" id="CAJPWZ010001270">
    <property type="protein sequence ID" value="CAG2211678.1"/>
    <property type="molecule type" value="Genomic_DNA"/>
</dbReference>
<name>A0A8S3RU89_MYTED</name>
<dbReference type="AlphaFoldDB" id="A0A8S3RU89"/>
<comment type="caution">
    <text evidence="1">The sequence shown here is derived from an EMBL/GenBank/DDBJ whole genome shotgun (WGS) entry which is preliminary data.</text>
</comment>
<protein>
    <submittedName>
        <fullName evidence="1">Uncharacterized protein</fullName>
    </submittedName>
</protein>
<organism evidence="1 2">
    <name type="scientific">Mytilus edulis</name>
    <name type="common">Blue mussel</name>
    <dbReference type="NCBI Taxonomy" id="6550"/>
    <lineage>
        <taxon>Eukaryota</taxon>
        <taxon>Metazoa</taxon>
        <taxon>Spiralia</taxon>
        <taxon>Lophotrochozoa</taxon>
        <taxon>Mollusca</taxon>
        <taxon>Bivalvia</taxon>
        <taxon>Autobranchia</taxon>
        <taxon>Pteriomorphia</taxon>
        <taxon>Mytilida</taxon>
        <taxon>Mytiloidea</taxon>
        <taxon>Mytilidae</taxon>
        <taxon>Mytilinae</taxon>
        <taxon>Mytilus</taxon>
    </lineage>
</organism>